<comment type="caution">
    <text evidence="3">The sequence shown here is derived from an EMBL/GenBank/DDBJ whole genome shotgun (WGS) entry which is preliminary data.</text>
</comment>
<dbReference type="PANTHER" id="PTHR14969">
    <property type="entry name" value="SPHINGOSINE-1-PHOSPHATE PHOSPHOHYDROLASE"/>
    <property type="match status" value="1"/>
</dbReference>
<dbReference type="Pfam" id="PF01569">
    <property type="entry name" value="PAP2"/>
    <property type="match status" value="1"/>
</dbReference>
<dbReference type="InterPro" id="IPR000326">
    <property type="entry name" value="PAP2/HPO"/>
</dbReference>
<evidence type="ECO:0000256" key="1">
    <source>
        <dbReference type="SAM" id="Phobius"/>
    </source>
</evidence>
<keyword evidence="4" id="KW-1185">Reference proteome</keyword>
<proteinExistence type="predicted"/>
<dbReference type="Gene3D" id="1.20.144.10">
    <property type="entry name" value="Phosphatidic acid phosphatase type 2/haloperoxidase"/>
    <property type="match status" value="2"/>
</dbReference>
<dbReference type="RefSeq" id="WP_168153407.1">
    <property type="nucleotide sequence ID" value="NZ_JAAWVT010000013.1"/>
</dbReference>
<gene>
    <name evidence="3" type="ORF">HED64_18365</name>
</gene>
<evidence type="ECO:0000313" key="3">
    <source>
        <dbReference type="EMBL" id="NKG22663.1"/>
    </source>
</evidence>
<dbReference type="Proteomes" id="UP000746595">
    <property type="component" value="Unassembled WGS sequence"/>
</dbReference>
<feature type="domain" description="Phosphatidic acid phosphatase type 2/haloperoxidase" evidence="2">
    <location>
        <begin position="101"/>
        <end position="215"/>
    </location>
</feature>
<organism evidence="3 4">
    <name type="scientific">Paeniglutamicibacter terrestris</name>
    <dbReference type="NCBI Taxonomy" id="2723403"/>
    <lineage>
        <taxon>Bacteria</taxon>
        <taxon>Bacillati</taxon>
        <taxon>Actinomycetota</taxon>
        <taxon>Actinomycetes</taxon>
        <taxon>Micrococcales</taxon>
        <taxon>Micrococcaceae</taxon>
        <taxon>Paeniglutamicibacter</taxon>
    </lineage>
</organism>
<dbReference type="EMBL" id="JAAWVT010000013">
    <property type="protein sequence ID" value="NKG22663.1"/>
    <property type="molecule type" value="Genomic_DNA"/>
</dbReference>
<feature type="transmembrane region" description="Helical" evidence="1">
    <location>
        <begin position="172"/>
        <end position="192"/>
    </location>
</feature>
<name>A0ABX1G8S5_9MICC</name>
<reference evidence="3 4" key="1">
    <citation type="submission" date="2020-04" db="EMBL/GenBank/DDBJ databases">
        <title>Paeniglutamicibacter sp. ANT13_2, a novel actinomycete isolated from sediment in Antarctica.</title>
        <authorList>
            <person name="Sakdapetsiri C."/>
            <person name="Pinyakong O."/>
        </authorList>
    </citation>
    <scope>NUCLEOTIDE SEQUENCE [LARGE SCALE GENOMIC DNA]</scope>
    <source>
        <strain evidence="3 4">ANT13_2</strain>
    </source>
</reference>
<keyword evidence="1" id="KW-1133">Transmembrane helix</keyword>
<dbReference type="SUPFAM" id="SSF48317">
    <property type="entry name" value="Acid phosphatase/Vanadium-dependent haloperoxidase"/>
    <property type="match status" value="1"/>
</dbReference>
<feature type="transmembrane region" description="Helical" evidence="1">
    <location>
        <begin position="204"/>
        <end position="223"/>
    </location>
</feature>
<dbReference type="CDD" id="cd03392">
    <property type="entry name" value="PAP2_like_2"/>
    <property type="match status" value="1"/>
</dbReference>
<evidence type="ECO:0000313" key="4">
    <source>
        <dbReference type="Proteomes" id="UP000746595"/>
    </source>
</evidence>
<accession>A0ABX1G8S5</accession>
<dbReference type="SMART" id="SM00014">
    <property type="entry name" value="acidPPc"/>
    <property type="match status" value="1"/>
</dbReference>
<sequence>MSSSRRPAKNGQRAGSILIFCLALVLGLFAVARRLWVSVAAGGVPHEWDIPLLEWMESHRTPFATIVAWVFSSVGDTLGMSILSLCVIGLFFWRTHSLWPGALIALTAAGSVTLTVVLKNIWGRARPPLDDALLPVPASYSFPSGHTLNSVAILGVIGYLAFLILRSQWARVVALSSLGCLAVGVGWSRIYLGHHWLTDVVGGLLIGGCWAAVVIIMHHFVLVKNRRTVAWLRL</sequence>
<protein>
    <submittedName>
        <fullName evidence="3">Phosphatase PAP2 family protein</fullName>
    </submittedName>
</protein>
<feature type="transmembrane region" description="Helical" evidence="1">
    <location>
        <begin position="100"/>
        <end position="122"/>
    </location>
</feature>
<dbReference type="InterPro" id="IPR036938">
    <property type="entry name" value="PAP2/HPO_sf"/>
</dbReference>
<keyword evidence="1" id="KW-0812">Transmembrane</keyword>
<feature type="transmembrane region" description="Helical" evidence="1">
    <location>
        <begin position="142"/>
        <end position="165"/>
    </location>
</feature>
<feature type="transmembrane region" description="Helical" evidence="1">
    <location>
        <begin position="66"/>
        <end position="93"/>
    </location>
</feature>
<evidence type="ECO:0000259" key="2">
    <source>
        <dbReference type="SMART" id="SM00014"/>
    </source>
</evidence>
<keyword evidence="1" id="KW-0472">Membrane</keyword>
<dbReference type="PANTHER" id="PTHR14969:SF13">
    <property type="entry name" value="AT30094P"/>
    <property type="match status" value="1"/>
</dbReference>